<evidence type="ECO:0000256" key="1">
    <source>
        <dbReference type="ARBA" id="ARBA00022771"/>
    </source>
</evidence>
<evidence type="ECO:0000313" key="5">
    <source>
        <dbReference type="EMBL" id="ANE21809.1"/>
    </source>
</evidence>
<name>A0A172RVP4_SCHMD</name>
<dbReference type="GO" id="GO:0061630">
    <property type="term" value="F:ubiquitin protein ligase activity"/>
    <property type="evidence" value="ECO:0007669"/>
    <property type="project" value="TreeGrafter"/>
</dbReference>
<feature type="domain" description="RING-type" evidence="4">
    <location>
        <begin position="888"/>
        <end position="940"/>
    </location>
</feature>
<feature type="non-terminal residue" evidence="5">
    <location>
        <position position="1149"/>
    </location>
</feature>
<reference evidence="5" key="1">
    <citation type="submission" date="2016-03" db="EMBL/GenBank/DDBJ databases">
        <title>A novel pre-meiotic function for boule in the planarian Schmidtea mediterranea.</title>
        <authorList>
            <person name="Iyer H."/>
            <person name="Issigonis M."/>
            <person name="Sharma P.P."/>
            <person name="Extavour C.G."/>
            <person name="Newmark P.A."/>
        </authorList>
    </citation>
    <scope>NUCLEOTIDE SEQUENCE</scope>
</reference>
<keyword evidence="2" id="KW-0862">Zinc</keyword>
<dbReference type="PROSITE" id="PS50089">
    <property type="entry name" value="ZF_RING_2"/>
    <property type="match status" value="1"/>
</dbReference>
<accession>A0A172RVP4</accession>
<dbReference type="EMBL" id="KU852680">
    <property type="protein sequence ID" value="ANE21809.1"/>
    <property type="molecule type" value="mRNA"/>
</dbReference>
<keyword evidence="1 3" id="KW-0863">Zinc-finger</keyword>
<dbReference type="SUPFAM" id="SSF57850">
    <property type="entry name" value="RING/U-box"/>
    <property type="match status" value="1"/>
</dbReference>
<dbReference type="GO" id="GO:0005886">
    <property type="term" value="C:plasma membrane"/>
    <property type="evidence" value="ECO:0007669"/>
    <property type="project" value="TreeGrafter"/>
</dbReference>
<sequence>MFNLLEKHKSIDKSNKPQISLIEEKNLKVYSQQLWAVGSAVFYRILDNIIHNSNLNNLSVSEIKLLEMTVKISSLLLFADGTDESFSQSFINFEKSQVFSCLSELLNHLDDSKVFNGRIISTHENSIKINSPMDITGLFSCTVTSNSDSAQSLFDNNTDIFWESSGTNLDLFPCILLKVNQKCSRTIISDQIIVSVYLDRTRDIINGHVTATVRILKTAIYQQVVIEPDHIGWISFHLENANQIENGINIGFHVVPDEDLHASAANGMANDKIRVRAVKVLDASESVSTTYYTEDDQLKLRYDLLKEETLKSFIEMTNHIFYNCFTTSYQNRIEKKELQDNHDIESKSLHDFLVNILFDTGFKSEVISSRLSSLQRRVLSHIITQINVEVTKMLIDRQDGSVHINNDNECKHEGLMKKYDPTRCSCCFQLLNQVLALSGAQAGLRYLIHQAQLIRDLIILLYIGSDKIRQQVMFAITRIFSAVSPRSLEDILFGVIHPNEFENPQNVKIKLEKPFIPLNLLIIFAGKSLSIQMKSKSCSQQSGLKPFQDFLQKINNLPNFIQTSHCDSNFASKIYQLICQLSDENNHAAWFVYIQEWLRDIFECFMAINQNSDFINWENPNLYFLICLLPLFENVKLANFWNNLSSTARVLRSGEKKMCTNHDDESTIATVICYTCQPISNATDPTDLSLSARLIFLCAECDRYLHLSKMTKYHIRDNLNIQPISPKDNLSLCDCIVNSHESCVRLKSSKFIVTVDTSTLKILINLSQNAMKNNNTTNNNNNDITPNNTDIEISKPSDQNERCRFCNETSTNVDNKFACLAQECQIKSSVACSDKIQPCGHWCLGVVLIGKNESKMKKVCPPLCIVPTCSNQSTLTKFGLKQDGDDVCMICFTDTLSEGPIIILENCRHMLHYHCARRQIQAGWPGYRVSFNFRKCPFCKQKIEHPALQDLLEPYDILEKEVKRKALLRLEHEGLIDSPEMKDSDGAIKELPEEFALHKYCYYLCYKCKNSYYGGEARCEPDMLLNTQTNNDRVNNSPVMDPATELCCAACSDVAQAKICPKHSTDFLEYKCRYCCSIAVFFCFGTTHFCQRCHDNLDTVLKAPWLPQCPAGPALQHLSTPECPLHVIHPPTGEEFALGCALCRKLDTF</sequence>
<dbReference type="PANTHER" id="PTHR45943">
    <property type="entry name" value="E3 UBIQUITIN-PROTEIN LIGASE MYCBP2"/>
    <property type="match status" value="1"/>
</dbReference>
<dbReference type="CDD" id="cd19799">
    <property type="entry name" value="Bbox2_MYCBP2"/>
    <property type="match status" value="1"/>
</dbReference>
<dbReference type="GO" id="GO:0005634">
    <property type="term" value="C:nucleus"/>
    <property type="evidence" value="ECO:0007669"/>
    <property type="project" value="TreeGrafter"/>
</dbReference>
<keyword evidence="1 3" id="KW-0479">Metal-binding</keyword>
<evidence type="ECO:0000256" key="2">
    <source>
        <dbReference type="ARBA" id="ARBA00022833"/>
    </source>
</evidence>
<dbReference type="InterPro" id="IPR008979">
    <property type="entry name" value="Galactose-bd-like_sf"/>
</dbReference>
<proteinExistence type="evidence at transcript level"/>
<evidence type="ECO:0000256" key="3">
    <source>
        <dbReference type="PROSITE-ProRule" id="PRU00175"/>
    </source>
</evidence>
<protein>
    <submittedName>
        <fullName evidence="5">Protein associated with Myc</fullName>
    </submittedName>
</protein>
<dbReference type="PANTHER" id="PTHR45943:SF1">
    <property type="entry name" value="E3 UBIQUITIN-PROTEIN LIGASE MYCBP2"/>
    <property type="match status" value="1"/>
</dbReference>
<gene>
    <name evidence="5" type="primary">PAM</name>
</gene>
<dbReference type="SUPFAM" id="SSF49785">
    <property type="entry name" value="Galactose-binding domain-like"/>
    <property type="match status" value="1"/>
</dbReference>
<dbReference type="InterPro" id="IPR013083">
    <property type="entry name" value="Znf_RING/FYVE/PHD"/>
</dbReference>
<dbReference type="AlphaFoldDB" id="A0A172RVP4"/>
<dbReference type="SMART" id="SM00184">
    <property type="entry name" value="RING"/>
    <property type="match status" value="1"/>
</dbReference>
<evidence type="ECO:0000259" key="4">
    <source>
        <dbReference type="PROSITE" id="PS50089"/>
    </source>
</evidence>
<dbReference type="CDD" id="cd16463">
    <property type="entry name" value="RING-H2_PHR"/>
    <property type="match status" value="1"/>
</dbReference>
<dbReference type="GO" id="GO:0008270">
    <property type="term" value="F:zinc ion binding"/>
    <property type="evidence" value="ECO:0007669"/>
    <property type="project" value="UniProtKB-KW"/>
</dbReference>
<dbReference type="Gene3D" id="3.30.40.10">
    <property type="entry name" value="Zinc/RING finger domain, C3HC4 (zinc finger)"/>
    <property type="match status" value="1"/>
</dbReference>
<organism evidence="5">
    <name type="scientific">Schmidtea mediterranea</name>
    <name type="common">Freshwater planarian flatworm</name>
    <dbReference type="NCBI Taxonomy" id="79327"/>
    <lineage>
        <taxon>Eukaryota</taxon>
        <taxon>Metazoa</taxon>
        <taxon>Spiralia</taxon>
        <taxon>Lophotrochozoa</taxon>
        <taxon>Platyhelminthes</taxon>
        <taxon>Rhabditophora</taxon>
        <taxon>Seriata</taxon>
        <taxon>Tricladida</taxon>
        <taxon>Continenticola</taxon>
        <taxon>Geoplanoidea</taxon>
        <taxon>Dugesiidae</taxon>
        <taxon>Schmidtea</taxon>
    </lineage>
</organism>
<dbReference type="InterPro" id="IPR001841">
    <property type="entry name" value="Znf_RING"/>
</dbReference>